<reference evidence="3" key="1">
    <citation type="submission" date="2021-01" db="EMBL/GenBank/DDBJ databases">
        <authorList>
            <person name="Corre E."/>
            <person name="Pelletier E."/>
            <person name="Niang G."/>
            <person name="Scheremetjew M."/>
            <person name="Finn R."/>
            <person name="Kale V."/>
            <person name="Holt S."/>
            <person name="Cochrane G."/>
            <person name="Meng A."/>
            <person name="Brown T."/>
            <person name="Cohen L."/>
        </authorList>
    </citation>
    <scope>NUCLEOTIDE SEQUENCE</scope>
    <source>
        <strain evidence="3">CCMP1320</strain>
    </source>
</reference>
<proteinExistence type="predicted"/>
<dbReference type="GO" id="GO:0008270">
    <property type="term" value="F:zinc ion binding"/>
    <property type="evidence" value="ECO:0007669"/>
    <property type="project" value="UniProtKB-KW"/>
</dbReference>
<dbReference type="PROSITE" id="PS50158">
    <property type="entry name" value="ZF_CCHC"/>
    <property type="match status" value="1"/>
</dbReference>
<organism evidence="3">
    <name type="scientific">Dunaliella tertiolecta</name>
    <name type="common">Green alga</name>
    <dbReference type="NCBI Taxonomy" id="3047"/>
    <lineage>
        <taxon>Eukaryota</taxon>
        <taxon>Viridiplantae</taxon>
        <taxon>Chlorophyta</taxon>
        <taxon>core chlorophytes</taxon>
        <taxon>Chlorophyceae</taxon>
        <taxon>CS clade</taxon>
        <taxon>Chlamydomonadales</taxon>
        <taxon>Dunaliellaceae</taxon>
        <taxon>Dunaliella</taxon>
    </lineage>
</organism>
<gene>
    <name evidence="3" type="ORF">DTER00134_LOCUS838</name>
</gene>
<name>A0A7S3QKL0_DUNTE</name>
<dbReference type="InterPro" id="IPR001878">
    <property type="entry name" value="Znf_CCHC"/>
</dbReference>
<keyword evidence="1" id="KW-0863">Zinc-finger</keyword>
<dbReference type="SMART" id="SM00343">
    <property type="entry name" value="ZnF_C2HC"/>
    <property type="match status" value="1"/>
</dbReference>
<evidence type="ECO:0000313" key="3">
    <source>
        <dbReference type="EMBL" id="CAE0485799.1"/>
    </source>
</evidence>
<dbReference type="InterPro" id="IPR036875">
    <property type="entry name" value="Znf_CCHC_sf"/>
</dbReference>
<dbReference type="AlphaFoldDB" id="A0A7S3QKL0"/>
<dbReference type="EMBL" id="HBIP01001976">
    <property type="protein sequence ID" value="CAE0485799.1"/>
    <property type="molecule type" value="Transcribed_RNA"/>
</dbReference>
<accession>A0A7S3QKL0</accession>
<protein>
    <recommendedName>
        <fullName evidence="2">CCHC-type domain-containing protein</fullName>
    </recommendedName>
</protein>
<feature type="domain" description="CCHC-type" evidence="2">
    <location>
        <begin position="138"/>
        <end position="153"/>
    </location>
</feature>
<evidence type="ECO:0000259" key="2">
    <source>
        <dbReference type="PROSITE" id="PS50158"/>
    </source>
</evidence>
<keyword evidence="1" id="KW-0862">Zinc</keyword>
<sequence length="170" mass="18677">MSALAAKGISISTMAQFWECYQAEFLPVSPKFDAYGRFNRIRMSQQMSVATFTEAFREAYNGLLAIGAPTLPDEFLAYTYVHKLSDDIRRKVFQAVSGHKVTWAAVEAKALAIGAVAPAPYAPPPAKVNAMHSAIHGRCWNCHEHGHKAVDCPAKKKEAGKADEEGEEHK</sequence>
<evidence type="ECO:0000256" key="1">
    <source>
        <dbReference type="PROSITE-ProRule" id="PRU00047"/>
    </source>
</evidence>
<dbReference type="SUPFAM" id="SSF57756">
    <property type="entry name" value="Retrovirus zinc finger-like domains"/>
    <property type="match status" value="1"/>
</dbReference>
<dbReference type="GO" id="GO:0003676">
    <property type="term" value="F:nucleic acid binding"/>
    <property type="evidence" value="ECO:0007669"/>
    <property type="project" value="InterPro"/>
</dbReference>
<keyword evidence="1" id="KW-0479">Metal-binding</keyword>